<dbReference type="PROSITE" id="PS52004">
    <property type="entry name" value="KS3_2"/>
    <property type="match status" value="1"/>
</dbReference>
<dbReference type="SUPFAM" id="SSF53901">
    <property type="entry name" value="Thiolase-like"/>
    <property type="match status" value="2"/>
</dbReference>
<keyword evidence="6" id="KW-1185">Reference proteome</keyword>
<gene>
    <name evidence="5" type="ORF">ALGA_4168</name>
</gene>
<dbReference type="PANTHER" id="PTHR11712">
    <property type="entry name" value="POLYKETIDE SYNTHASE-RELATED"/>
    <property type="match status" value="1"/>
</dbReference>
<accession>A0A1Y1CPR9</accession>
<name>A0A1Y1CPR9_9BACT</name>
<dbReference type="Proteomes" id="UP000218267">
    <property type="component" value="Chromosome"/>
</dbReference>
<evidence type="ECO:0000313" key="6">
    <source>
        <dbReference type="Proteomes" id="UP000218267"/>
    </source>
</evidence>
<evidence type="ECO:0000313" key="5">
    <source>
        <dbReference type="EMBL" id="BAX82459.1"/>
    </source>
</evidence>
<feature type="domain" description="Ketosynthase family 3 (KS3)" evidence="4">
    <location>
        <begin position="1"/>
        <end position="372"/>
    </location>
</feature>
<keyword evidence="2 3" id="KW-0808">Transferase</keyword>
<reference evidence="5 6" key="1">
    <citation type="journal article" date="2018" name="Mar. Genomics">
        <title>Complete genome sequence of Marinifilaceae bacterium strain SPP2, isolated from the Antarctic marine sediment.</title>
        <authorList>
            <person name="Watanabe M."/>
            <person name="Kojima H."/>
            <person name="Fukui M."/>
        </authorList>
    </citation>
    <scope>NUCLEOTIDE SEQUENCE [LARGE SCALE GENOMIC DNA]</scope>
    <source>
        <strain evidence="5 6">SPP2</strain>
    </source>
</reference>
<dbReference type="RefSeq" id="WP_096432792.1">
    <property type="nucleotide sequence ID" value="NZ_AP018042.1"/>
</dbReference>
<dbReference type="Pfam" id="PF00109">
    <property type="entry name" value="ketoacyl-synt"/>
    <property type="match status" value="1"/>
</dbReference>
<dbReference type="PANTHER" id="PTHR11712:SF336">
    <property type="entry name" value="3-OXOACYL-[ACYL-CARRIER-PROTEIN] SYNTHASE, MITOCHONDRIAL"/>
    <property type="match status" value="1"/>
</dbReference>
<proteinExistence type="inferred from homology"/>
<dbReference type="InterPro" id="IPR020841">
    <property type="entry name" value="PKS_Beta-ketoAc_synthase_dom"/>
</dbReference>
<evidence type="ECO:0000256" key="3">
    <source>
        <dbReference type="RuleBase" id="RU003694"/>
    </source>
</evidence>
<evidence type="ECO:0000256" key="2">
    <source>
        <dbReference type="ARBA" id="ARBA00022679"/>
    </source>
</evidence>
<protein>
    <submittedName>
        <fullName evidence="5">3-oxoacyl-[acyl-carrier-protein] synthase-1</fullName>
    </submittedName>
</protein>
<dbReference type="KEGG" id="mbas:ALGA_4168"/>
<reference evidence="6" key="2">
    <citation type="journal article" date="2020" name="Antonie Van Leeuwenhoek">
        <title>Labilibaculum antarcticum sp. nov., a novel facultative anaerobic, psychrotorelant bacterium isolated from marine sediment of Antarctica.</title>
        <authorList>
            <person name="Watanabe M."/>
            <person name="Kojima H."/>
            <person name="Fukui M."/>
        </authorList>
    </citation>
    <scope>NUCLEOTIDE SEQUENCE [LARGE SCALE GENOMIC DNA]</scope>
    <source>
        <strain evidence="6">SPP2</strain>
    </source>
</reference>
<dbReference type="OrthoDB" id="9808669at2"/>
<sequence>MNKVFIAGSNIISSLGFTSKENFNNVLKGNSGLRYHSEGEIHPISYINRSFFKEHCLKNKVEAKVSLFEKLCILSIKDAVSKTIVDLKEENCLLIIATTKGNVGFLEKANERTQDIHLWESAKKIGDYFGAVNRPMLISNACVSSILAQVTAVRLLKAEKYKHVIVCGADLISEFVLSGFTSFKALSNNSCRPFDKNRDGLSLGEGAGTLVLTTDSTQAIFNGASCVAGASSNDANHISGPSRTGDGLANAITSTLNQAQIKPEFISAHGTATMYNDEMESKAINLAQLNDVPVNSLKGFFGHTLGAAGIIETIITLCAMNESKALETKGFVDYGVSEQINLVTRTEDLNFNSFLKIASGFGGCNAAILYSKY</sequence>
<dbReference type="AlphaFoldDB" id="A0A1Y1CPR9"/>
<evidence type="ECO:0000259" key="4">
    <source>
        <dbReference type="PROSITE" id="PS52004"/>
    </source>
</evidence>
<comment type="similarity">
    <text evidence="1 3">Belongs to the thiolase-like superfamily. Beta-ketoacyl-ACP synthases family.</text>
</comment>
<organism evidence="5 6">
    <name type="scientific">Labilibaculum antarcticum</name>
    <dbReference type="NCBI Taxonomy" id="1717717"/>
    <lineage>
        <taxon>Bacteria</taxon>
        <taxon>Pseudomonadati</taxon>
        <taxon>Bacteroidota</taxon>
        <taxon>Bacteroidia</taxon>
        <taxon>Marinilabiliales</taxon>
        <taxon>Marinifilaceae</taxon>
        <taxon>Labilibaculum</taxon>
    </lineage>
</organism>
<dbReference type="GO" id="GO:0004315">
    <property type="term" value="F:3-oxoacyl-[acyl-carrier-protein] synthase activity"/>
    <property type="evidence" value="ECO:0007669"/>
    <property type="project" value="TreeGrafter"/>
</dbReference>
<dbReference type="Pfam" id="PF02801">
    <property type="entry name" value="Ketoacyl-synt_C"/>
    <property type="match status" value="1"/>
</dbReference>
<dbReference type="Gene3D" id="3.40.47.10">
    <property type="match status" value="2"/>
</dbReference>
<dbReference type="InterPro" id="IPR016039">
    <property type="entry name" value="Thiolase-like"/>
</dbReference>
<dbReference type="InterPro" id="IPR014031">
    <property type="entry name" value="Ketoacyl_synth_C"/>
</dbReference>
<dbReference type="GO" id="GO:0006633">
    <property type="term" value="P:fatty acid biosynthetic process"/>
    <property type="evidence" value="ECO:0007669"/>
    <property type="project" value="TreeGrafter"/>
</dbReference>
<dbReference type="EMBL" id="AP018042">
    <property type="protein sequence ID" value="BAX82459.1"/>
    <property type="molecule type" value="Genomic_DNA"/>
</dbReference>
<evidence type="ECO:0000256" key="1">
    <source>
        <dbReference type="ARBA" id="ARBA00008467"/>
    </source>
</evidence>
<dbReference type="InterPro" id="IPR000794">
    <property type="entry name" value="Beta-ketoacyl_synthase"/>
</dbReference>
<dbReference type="InterPro" id="IPR014030">
    <property type="entry name" value="Ketoacyl_synth_N"/>
</dbReference>
<dbReference type="GO" id="GO:0005829">
    <property type="term" value="C:cytosol"/>
    <property type="evidence" value="ECO:0007669"/>
    <property type="project" value="TreeGrafter"/>
</dbReference>